<evidence type="ECO:0000313" key="2">
    <source>
        <dbReference type="EMBL" id="QEC56200.1"/>
    </source>
</evidence>
<dbReference type="PANTHER" id="PTHR34387">
    <property type="entry name" value="SLR1258 PROTEIN"/>
    <property type="match status" value="1"/>
</dbReference>
<evidence type="ECO:0000259" key="1">
    <source>
        <dbReference type="PROSITE" id="PS50222"/>
    </source>
</evidence>
<evidence type="ECO:0000313" key="3">
    <source>
        <dbReference type="Proteomes" id="UP000321204"/>
    </source>
</evidence>
<dbReference type="EMBL" id="CP042433">
    <property type="protein sequence ID" value="QEC56200.1"/>
    <property type="molecule type" value="Genomic_DNA"/>
</dbReference>
<dbReference type="Gene3D" id="3.30.110.170">
    <property type="entry name" value="Protein of unknown function (DUF541), domain 1"/>
    <property type="match status" value="1"/>
</dbReference>
<accession>A0A5B8UJG3</accession>
<proteinExistence type="predicted"/>
<name>A0A5B8UJG3_9BACT</name>
<feature type="domain" description="EF-hand" evidence="1">
    <location>
        <begin position="65"/>
        <end position="100"/>
    </location>
</feature>
<dbReference type="Proteomes" id="UP000321204">
    <property type="component" value="Chromosome"/>
</dbReference>
<dbReference type="AlphaFoldDB" id="A0A5B8UJG3"/>
<dbReference type="InterPro" id="IPR002048">
    <property type="entry name" value="EF_hand_dom"/>
</dbReference>
<dbReference type="KEGG" id="fgg:FSB75_09965"/>
<organism evidence="2 3">
    <name type="scientific">Flavisolibacter ginsenosidimutans</name>
    <dbReference type="NCBI Taxonomy" id="661481"/>
    <lineage>
        <taxon>Bacteria</taxon>
        <taxon>Pseudomonadati</taxon>
        <taxon>Bacteroidota</taxon>
        <taxon>Chitinophagia</taxon>
        <taxon>Chitinophagales</taxon>
        <taxon>Chitinophagaceae</taxon>
        <taxon>Flavisolibacter</taxon>
    </lineage>
</organism>
<dbReference type="InterPro" id="IPR052022">
    <property type="entry name" value="26kDa_periplasmic_antigen"/>
</dbReference>
<dbReference type="GO" id="GO:0006974">
    <property type="term" value="P:DNA damage response"/>
    <property type="evidence" value="ECO:0007669"/>
    <property type="project" value="TreeGrafter"/>
</dbReference>
<reference evidence="2 3" key="1">
    <citation type="journal article" date="2015" name="Int. J. Syst. Evol. Microbiol.">
        <title>Flavisolibacter ginsenosidimutans sp. nov., with ginsenoside-converting activity isolated from soil used for cultivating ginseng.</title>
        <authorList>
            <person name="Zhao Y."/>
            <person name="Liu Q."/>
            <person name="Kang M.S."/>
            <person name="Jin F."/>
            <person name="Yu H."/>
            <person name="Im W.T."/>
        </authorList>
    </citation>
    <scope>NUCLEOTIDE SEQUENCE [LARGE SCALE GENOMIC DNA]</scope>
    <source>
        <strain evidence="2 3">Gsoil 636</strain>
    </source>
</reference>
<gene>
    <name evidence="2" type="ORF">FSB75_09965</name>
</gene>
<keyword evidence="3" id="KW-1185">Reference proteome</keyword>
<protein>
    <submittedName>
        <fullName evidence="2">DUF541 domain-containing protein</fullName>
    </submittedName>
</protein>
<dbReference type="Gene3D" id="3.30.70.2970">
    <property type="entry name" value="Protein of unknown function (DUF541), domain 2"/>
    <property type="match status" value="1"/>
</dbReference>
<dbReference type="Pfam" id="PF04402">
    <property type="entry name" value="SIMPL"/>
    <property type="match status" value="1"/>
</dbReference>
<dbReference type="OrthoDB" id="1242975at2"/>
<dbReference type="GO" id="GO:0005509">
    <property type="term" value="F:calcium ion binding"/>
    <property type="evidence" value="ECO:0007669"/>
    <property type="project" value="InterPro"/>
</dbReference>
<sequence length="261" mass="29820">MHDSIFTVCKGFPFFICIKINAMKTMFLFLAGSLLTLTGFAQTYANNPYPRTITANGSAEMEIVPDEIYVQVVLKEYDKKGNGKITIDKIRQDFLTAVRSLGLPEDAVSVSNYDAYSNPWLRKKNKKEELYATITYQVKLRNTTQVDQLVDKLDDNATQNFYISRVTHSKMEEFRKNLKIEAIKSAKEKAQYLADAVNEKIGVAITINEPNEYYPQPMYNAMASNRMMKAEAQSDAAPEQPQADFKKIKIRYEVTVVFELK</sequence>
<dbReference type="PROSITE" id="PS50222">
    <property type="entry name" value="EF_HAND_2"/>
    <property type="match status" value="1"/>
</dbReference>
<dbReference type="PANTHER" id="PTHR34387:SF1">
    <property type="entry name" value="PERIPLASMIC IMMUNOGENIC PROTEIN"/>
    <property type="match status" value="1"/>
</dbReference>
<dbReference type="InterPro" id="IPR007497">
    <property type="entry name" value="SIMPL/DUF541"/>
</dbReference>